<dbReference type="Pfam" id="PF03731">
    <property type="entry name" value="Ku_N"/>
    <property type="match status" value="1"/>
</dbReference>
<keyword evidence="10 19" id="KW-0347">Helicase</keyword>
<dbReference type="GO" id="GO:0003690">
    <property type="term" value="F:double-stranded DNA binding"/>
    <property type="evidence" value="ECO:0007669"/>
    <property type="project" value="TreeGrafter"/>
</dbReference>
<dbReference type="GO" id="GO:0005524">
    <property type="term" value="F:ATP binding"/>
    <property type="evidence" value="ECO:0007669"/>
    <property type="project" value="UniProtKB-UniRule"/>
</dbReference>
<dbReference type="SUPFAM" id="SSF53300">
    <property type="entry name" value="vWA-like"/>
    <property type="match status" value="1"/>
</dbReference>
<dbReference type="InterPro" id="IPR016194">
    <property type="entry name" value="SPOC-like_C_dom_sf"/>
</dbReference>
<dbReference type="SUPFAM" id="SSF100939">
    <property type="entry name" value="SPOC domain-like"/>
    <property type="match status" value="1"/>
</dbReference>
<evidence type="ECO:0000256" key="14">
    <source>
        <dbReference type="ARBA" id="ARBA00023172"/>
    </source>
</evidence>
<keyword evidence="22" id="KW-1185">Reference proteome</keyword>
<proteinExistence type="inferred from homology"/>
<dbReference type="PROSITE" id="PS50234">
    <property type="entry name" value="VWFA"/>
    <property type="match status" value="1"/>
</dbReference>
<dbReference type="GO" id="GO:0003684">
    <property type="term" value="F:damaged DNA binding"/>
    <property type="evidence" value="ECO:0007669"/>
    <property type="project" value="InterPro"/>
</dbReference>
<sequence>MADKQATVYVIDLAASMGLRNNARHETDLEYTQRYLWDRITTTVSNGRKTDVIAVVGFRTDASDNSLVQSDASYENICVLSPMSQFLMPQIRSLQNLLHPSHTEEGDGISAIVVAMDLIEKFCKKLKYIRNIVFLTNGNGMYELDGLDDITKQIKDQDIKLTILGVDFDDVEFGFLEAGKSPQKGQNETALKRFCEDCGGIFGTIAEAIEEIQRPRIKRTRPVASFKGHLIIGDDSGTSNSTLVIDIERYPRTMVAKPPSASSFAVPTQETSNSDTLQKIRSTRTYQVEDDNAPGKSIDIERDDMAKGYLYGRTIVPISAEDQEVVKFETTASLQIIGFIPRAGLDRPLSQSNSNILVASKTNDKAILALSSFIHALYELDSLAIGRLVTKDDRPPVVVAMAPIIEPEYECLVDVQLPFAEDIRQYKFAPLDIIKTATGRLMNKHRFIPSEDLQEAMNDYVDAMDVTSLEGLNDPSIPFAQPDDIFSPLLHRIQQVIRARATAPDESTLPDINPVLVSYSMSPSVLEGEEELARLKQVADVRLVPTKAKGRKISREKPLSGLDVAKLLEERTKAQRIHMDNPVPEFRQMIGSVQQERDIQPLVKQMGDIIKSIIQQSVADLQYGQAVECLKVLREECLNLEVFELYDSFIKELKSSLEGDRRDFWSRVRKEKLGLVLPSEDERSTVTPEDSSRFYYSR</sequence>
<evidence type="ECO:0000256" key="4">
    <source>
        <dbReference type="ARBA" id="ARBA00012551"/>
    </source>
</evidence>
<evidence type="ECO:0000313" key="21">
    <source>
        <dbReference type="EMBL" id="KAK6344565.1"/>
    </source>
</evidence>
<dbReference type="GO" id="GO:0000781">
    <property type="term" value="C:chromosome, telomeric region"/>
    <property type="evidence" value="ECO:0007669"/>
    <property type="project" value="UniProtKB-SubCell"/>
</dbReference>
<evidence type="ECO:0000256" key="3">
    <source>
        <dbReference type="ARBA" id="ARBA00007726"/>
    </source>
</evidence>
<keyword evidence="13 19" id="KW-0238">DNA-binding</keyword>
<dbReference type="InterPro" id="IPR005161">
    <property type="entry name" value="Ku_N"/>
</dbReference>
<keyword evidence="6" id="KW-0158">Chromosome</keyword>
<dbReference type="InterPro" id="IPR036494">
    <property type="entry name" value="Ku_C_sf"/>
</dbReference>
<dbReference type="Gene3D" id="2.40.290.10">
    <property type="match status" value="1"/>
</dbReference>
<dbReference type="AlphaFoldDB" id="A0AAV9UPW6"/>
<feature type="domain" description="VWFA" evidence="20">
    <location>
        <begin position="6"/>
        <end position="212"/>
    </location>
</feature>
<evidence type="ECO:0000256" key="5">
    <source>
        <dbReference type="ARBA" id="ARBA00021792"/>
    </source>
</evidence>
<evidence type="ECO:0000256" key="17">
    <source>
        <dbReference type="ARBA" id="ARBA00024890"/>
    </source>
</evidence>
<evidence type="ECO:0000256" key="8">
    <source>
        <dbReference type="ARBA" id="ARBA00022763"/>
    </source>
</evidence>
<dbReference type="GO" id="GO:0006303">
    <property type="term" value="P:double-strand break repair via nonhomologous end joining"/>
    <property type="evidence" value="ECO:0007669"/>
    <property type="project" value="InterPro"/>
</dbReference>
<keyword evidence="11 19" id="KW-0067">ATP-binding</keyword>
<dbReference type="GO" id="GO:0000723">
    <property type="term" value="P:telomere maintenance"/>
    <property type="evidence" value="ECO:0007669"/>
    <property type="project" value="InterPro"/>
</dbReference>
<dbReference type="GO" id="GO:0006310">
    <property type="term" value="P:DNA recombination"/>
    <property type="evidence" value="ECO:0007669"/>
    <property type="project" value="UniProtKB-KW"/>
</dbReference>
<evidence type="ECO:0000256" key="2">
    <source>
        <dbReference type="ARBA" id="ARBA00004574"/>
    </source>
</evidence>
<dbReference type="InterPro" id="IPR036465">
    <property type="entry name" value="vWFA_dom_sf"/>
</dbReference>
<dbReference type="SMART" id="SM00559">
    <property type="entry name" value="Ku78"/>
    <property type="match status" value="1"/>
</dbReference>
<evidence type="ECO:0000256" key="12">
    <source>
        <dbReference type="ARBA" id="ARBA00022895"/>
    </source>
</evidence>
<dbReference type="EMBL" id="JAVHNQ010000006">
    <property type="protein sequence ID" value="KAK6344565.1"/>
    <property type="molecule type" value="Genomic_DNA"/>
</dbReference>
<evidence type="ECO:0000259" key="20">
    <source>
        <dbReference type="PROSITE" id="PS50234"/>
    </source>
</evidence>
<evidence type="ECO:0000256" key="13">
    <source>
        <dbReference type="ARBA" id="ARBA00023125"/>
    </source>
</evidence>
<evidence type="ECO:0000256" key="16">
    <source>
        <dbReference type="ARBA" id="ARBA00023242"/>
    </source>
</evidence>
<dbReference type="Gene3D" id="1.10.1600.10">
    <property type="match status" value="1"/>
</dbReference>
<dbReference type="PANTHER" id="PTHR12604:SF4">
    <property type="entry name" value="X-RAY REPAIR CROSS-COMPLEMENTING PROTEIN 5"/>
    <property type="match status" value="1"/>
</dbReference>
<dbReference type="Pfam" id="PF02735">
    <property type="entry name" value="Ku"/>
    <property type="match status" value="1"/>
</dbReference>
<evidence type="ECO:0000256" key="19">
    <source>
        <dbReference type="PIRNR" id="PIRNR016570"/>
    </source>
</evidence>
<evidence type="ECO:0000256" key="15">
    <source>
        <dbReference type="ARBA" id="ARBA00023204"/>
    </source>
</evidence>
<dbReference type="SUPFAM" id="SSF101420">
    <property type="entry name" value="C-terminal domain of Ku80"/>
    <property type="match status" value="1"/>
</dbReference>
<comment type="caution">
    <text evidence="21">The sequence shown here is derived from an EMBL/GenBank/DDBJ whole genome shotgun (WGS) entry which is preliminary data.</text>
</comment>
<keyword evidence="16 19" id="KW-0539">Nucleus</keyword>
<keyword evidence="15 19" id="KW-0234">DNA repair</keyword>
<dbReference type="PANTHER" id="PTHR12604">
    <property type="entry name" value="KU AUTOANTIGEN DNA HELICASE"/>
    <property type="match status" value="1"/>
</dbReference>
<comment type="similarity">
    <text evidence="3 19">Belongs to the ku80 family.</text>
</comment>
<organism evidence="21 22">
    <name type="scientific">Orbilia brochopaga</name>
    <dbReference type="NCBI Taxonomy" id="3140254"/>
    <lineage>
        <taxon>Eukaryota</taxon>
        <taxon>Fungi</taxon>
        <taxon>Dikarya</taxon>
        <taxon>Ascomycota</taxon>
        <taxon>Pezizomycotina</taxon>
        <taxon>Orbiliomycetes</taxon>
        <taxon>Orbiliales</taxon>
        <taxon>Orbiliaceae</taxon>
        <taxon>Orbilia</taxon>
    </lineage>
</organism>
<dbReference type="Gene3D" id="1.25.40.240">
    <property type="entry name" value="Ku, C-terminal domain"/>
    <property type="match status" value="1"/>
</dbReference>
<dbReference type="GO" id="GO:0016787">
    <property type="term" value="F:hydrolase activity"/>
    <property type="evidence" value="ECO:0007669"/>
    <property type="project" value="UniProtKB-KW"/>
</dbReference>
<evidence type="ECO:0000256" key="18">
    <source>
        <dbReference type="ARBA" id="ARBA00047995"/>
    </source>
</evidence>
<dbReference type="InterPro" id="IPR006164">
    <property type="entry name" value="DNA_bd_Ku70/Ku80"/>
</dbReference>
<protein>
    <recommendedName>
        <fullName evidence="5 19">ATP-dependent DNA helicase II subunit 2</fullName>
        <ecNumber evidence="4 19">3.6.4.12</ecNumber>
    </recommendedName>
</protein>
<accession>A0AAV9UPW6</accession>
<dbReference type="CDD" id="cd00873">
    <property type="entry name" value="KU80"/>
    <property type="match status" value="1"/>
</dbReference>
<dbReference type="InterPro" id="IPR024193">
    <property type="entry name" value="Ku80"/>
</dbReference>
<gene>
    <name evidence="21" type="primary">KU80</name>
    <name evidence="21" type="ORF">TWF696_008196</name>
</gene>
<evidence type="ECO:0000256" key="10">
    <source>
        <dbReference type="ARBA" id="ARBA00022806"/>
    </source>
</evidence>
<evidence type="ECO:0000256" key="7">
    <source>
        <dbReference type="ARBA" id="ARBA00022741"/>
    </source>
</evidence>
<dbReference type="PIRSF" id="PIRSF016570">
    <property type="entry name" value="Ku80"/>
    <property type="match status" value="1"/>
</dbReference>
<keyword evidence="12" id="KW-0779">Telomere</keyword>
<evidence type="ECO:0000256" key="11">
    <source>
        <dbReference type="ARBA" id="ARBA00022840"/>
    </source>
</evidence>
<dbReference type="Gene3D" id="3.40.50.410">
    <property type="entry name" value="von Willebrand factor, type A domain"/>
    <property type="match status" value="1"/>
</dbReference>
<keyword evidence="9 19" id="KW-0378">Hydrolase</keyword>
<dbReference type="EC" id="3.6.4.12" evidence="4 19"/>
<dbReference type="InterPro" id="IPR014893">
    <property type="entry name" value="Ku_PK_bind"/>
</dbReference>
<dbReference type="GO" id="GO:0042162">
    <property type="term" value="F:telomeric DNA binding"/>
    <property type="evidence" value="ECO:0007669"/>
    <property type="project" value="InterPro"/>
</dbReference>
<evidence type="ECO:0000256" key="1">
    <source>
        <dbReference type="ARBA" id="ARBA00004123"/>
    </source>
</evidence>
<reference evidence="21 22" key="1">
    <citation type="submission" date="2019-10" db="EMBL/GenBank/DDBJ databases">
        <authorList>
            <person name="Palmer J.M."/>
        </authorList>
    </citation>
    <scope>NUCLEOTIDE SEQUENCE [LARGE SCALE GENOMIC DNA]</scope>
    <source>
        <strain evidence="21 22">TWF696</strain>
    </source>
</reference>
<name>A0AAV9UPW6_9PEZI</name>
<comment type="function">
    <text evidence="17">Single-stranded DNA-dependent ATP-dependent helicase. Involved in non-homologous end joining (NHEJ) DNA double strand break repair. DNA-binding is sequence-independent but has a high affinity to nicks in double-stranded DNA and to the ends of duplex DNA. Binds to naturally occurring chromosomal ends, and therefore provides chromosomal end protection. Required also for telomere recombination to repair telomeric ends in the absence of telomerase. KU70, of the KU70/KU80 heterodimer, binds to the stem loop of TLC1, the RNA component of telomerase. Involved in telomere maintenance. Interacts with telomeric repeats and subtelomeric sequences thereby controlling telomere length and protecting against subtelomeric rearrangement. Maintains telomeric chromatin, which is involved in silencing the expression of genes located at the telomere. Required for mating-type switching.</text>
</comment>
<keyword evidence="8 19" id="KW-0227">DNA damage</keyword>
<dbReference type="FunFam" id="3.40.50.410:FF:000073">
    <property type="entry name" value="ATP-dependent DNA helicase II subunit 2"/>
    <property type="match status" value="1"/>
</dbReference>
<dbReference type="GO" id="GO:0003678">
    <property type="term" value="F:DNA helicase activity"/>
    <property type="evidence" value="ECO:0007669"/>
    <property type="project" value="UniProtKB-EC"/>
</dbReference>
<evidence type="ECO:0000313" key="22">
    <source>
        <dbReference type="Proteomes" id="UP001375240"/>
    </source>
</evidence>
<dbReference type="Proteomes" id="UP001375240">
    <property type="component" value="Unassembled WGS sequence"/>
</dbReference>
<evidence type="ECO:0000256" key="9">
    <source>
        <dbReference type="ARBA" id="ARBA00022801"/>
    </source>
</evidence>
<keyword evidence="7 19" id="KW-0547">Nucleotide-binding</keyword>
<dbReference type="GO" id="GO:0043564">
    <property type="term" value="C:Ku70:Ku80 complex"/>
    <property type="evidence" value="ECO:0007669"/>
    <property type="project" value="InterPro"/>
</dbReference>
<comment type="subcellular location">
    <subcellularLocation>
        <location evidence="2">Chromosome</location>
        <location evidence="2">Telomere</location>
    </subcellularLocation>
    <subcellularLocation>
        <location evidence="1 19">Nucleus</location>
    </subcellularLocation>
</comment>
<keyword evidence="14 19" id="KW-0233">DNA recombination</keyword>
<comment type="catalytic activity">
    <reaction evidence="18 19">
        <text>ATP + H2O = ADP + phosphate + H(+)</text>
        <dbReference type="Rhea" id="RHEA:13065"/>
        <dbReference type="ChEBI" id="CHEBI:15377"/>
        <dbReference type="ChEBI" id="CHEBI:15378"/>
        <dbReference type="ChEBI" id="CHEBI:30616"/>
        <dbReference type="ChEBI" id="CHEBI:43474"/>
        <dbReference type="ChEBI" id="CHEBI:456216"/>
        <dbReference type="EC" id="3.6.4.12"/>
    </reaction>
</comment>
<dbReference type="Pfam" id="PF08785">
    <property type="entry name" value="Ku_PK_bind"/>
    <property type="match status" value="1"/>
</dbReference>
<evidence type="ECO:0000256" key="6">
    <source>
        <dbReference type="ARBA" id="ARBA00022454"/>
    </source>
</evidence>
<dbReference type="InterPro" id="IPR002035">
    <property type="entry name" value="VWF_A"/>
</dbReference>